<gene>
    <name evidence="6" type="ORF">SAMN05444170_3043</name>
</gene>
<accession>A0A1M7TYL6</accession>
<keyword evidence="2" id="KW-0238">DNA-binding</keyword>
<feature type="region of interest" description="Disordered" evidence="4">
    <location>
        <begin position="1"/>
        <end position="20"/>
    </location>
</feature>
<dbReference type="PANTHER" id="PTHR42756">
    <property type="entry name" value="TRANSCRIPTIONAL REGULATOR, MARR"/>
    <property type="match status" value="1"/>
</dbReference>
<keyword evidence="1" id="KW-0805">Transcription regulation</keyword>
<dbReference type="Pfam" id="PF01047">
    <property type="entry name" value="MarR"/>
    <property type="match status" value="1"/>
</dbReference>
<proteinExistence type="predicted"/>
<dbReference type="InterPro" id="IPR000835">
    <property type="entry name" value="HTH_MarR-typ"/>
</dbReference>
<sequence>MGAGKAMAGLTGKAVRQRGGGWPLDKRPGFLIRRLHQIHVALFQRKCAAFDLTPLQYSLLTALARCGTADQTTLAAEVMLDRTTTTGALKRLQSRKFIERTVHSRDRRAQMCRLTKSGERLLRQIEASARAAHHETLEGLSKAEQKRFITMMQKVVAARAKEAETAANPD</sequence>
<evidence type="ECO:0000256" key="2">
    <source>
        <dbReference type="ARBA" id="ARBA00023125"/>
    </source>
</evidence>
<keyword evidence="7" id="KW-1185">Reference proteome</keyword>
<feature type="domain" description="HTH marR-type" evidence="5">
    <location>
        <begin position="28"/>
        <end position="157"/>
    </location>
</feature>
<dbReference type="GO" id="GO:0003700">
    <property type="term" value="F:DNA-binding transcription factor activity"/>
    <property type="evidence" value="ECO:0007669"/>
    <property type="project" value="InterPro"/>
</dbReference>
<dbReference type="AlphaFoldDB" id="A0A1M7TYL6"/>
<dbReference type="EMBL" id="LT670849">
    <property type="protein sequence ID" value="SHN75777.1"/>
    <property type="molecule type" value="Genomic_DNA"/>
</dbReference>
<evidence type="ECO:0000313" key="6">
    <source>
        <dbReference type="EMBL" id="SHN75777.1"/>
    </source>
</evidence>
<dbReference type="GO" id="GO:0003677">
    <property type="term" value="F:DNA binding"/>
    <property type="evidence" value="ECO:0007669"/>
    <property type="project" value="UniProtKB-KW"/>
</dbReference>
<dbReference type="Proteomes" id="UP000184096">
    <property type="component" value="Chromosome I"/>
</dbReference>
<reference evidence="7" key="1">
    <citation type="submission" date="2016-11" db="EMBL/GenBank/DDBJ databases">
        <authorList>
            <person name="Varghese N."/>
            <person name="Submissions S."/>
        </authorList>
    </citation>
    <scope>NUCLEOTIDE SEQUENCE [LARGE SCALE GENOMIC DNA]</scope>
    <source>
        <strain evidence="7">GAS401</strain>
    </source>
</reference>
<evidence type="ECO:0000256" key="3">
    <source>
        <dbReference type="ARBA" id="ARBA00023163"/>
    </source>
</evidence>
<protein>
    <submittedName>
        <fullName evidence="6">Transcriptional regulator, MarR family</fullName>
    </submittedName>
</protein>
<dbReference type="PROSITE" id="PS50995">
    <property type="entry name" value="HTH_MARR_2"/>
    <property type="match status" value="1"/>
</dbReference>
<evidence type="ECO:0000256" key="4">
    <source>
        <dbReference type="SAM" id="MobiDB-lite"/>
    </source>
</evidence>
<dbReference type="Gene3D" id="1.10.10.10">
    <property type="entry name" value="Winged helix-like DNA-binding domain superfamily/Winged helix DNA-binding domain"/>
    <property type="match status" value="1"/>
</dbReference>
<name>A0A1M7TYL6_9BRAD</name>
<evidence type="ECO:0000256" key="1">
    <source>
        <dbReference type="ARBA" id="ARBA00023015"/>
    </source>
</evidence>
<keyword evidence="3" id="KW-0804">Transcription</keyword>
<dbReference type="SMART" id="SM00347">
    <property type="entry name" value="HTH_MARR"/>
    <property type="match status" value="1"/>
</dbReference>
<dbReference type="PANTHER" id="PTHR42756:SF1">
    <property type="entry name" value="TRANSCRIPTIONAL REPRESSOR OF EMRAB OPERON"/>
    <property type="match status" value="1"/>
</dbReference>
<dbReference type="InterPro" id="IPR036388">
    <property type="entry name" value="WH-like_DNA-bd_sf"/>
</dbReference>
<evidence type="ECO:0000313" key="7">
    <source>
        <dbReference type="Proteomes" id="UP000184096"/>
    </source>
</evidence>
<dbReference type="PRINTS" id="PR00598">
    <property type="entry name" value="HTHMARR"/>
</dbReference>
<organism evidence="6 7">
    <name type="scientific">Bradyrhizobium erythrophlei</name>
    <dbReference type="NCBI Taxonomy" id="1437360"/>
    <lineage>
        <taxon>Bacteria</taxon>
        <taxon>Pseudomonadati</taxon>
        <taxon>Pseudomonadota</taxon>
        <taxon>Alphaproteobacteria</taxon>
        <taxon>Hyphomicrobiales</taxon>
        <taxon>Nitrobacteraceae</taxon>
        <taxon>Bradyrhizobium</taxon>
    </lineage>
</organism>
<dbReference type="SUPFAM" id="SSF46785">
    <property type="entry name" value="Winged helix' DNA-binding domain"/>
    <property type="match status" value="1"/>
</dbReference>
<dbReference type="InterPro" id="IPR036390">
    <property type="entry name" value="WH_DNA-bd_sf"/>
</dbReference>
<evidence type="ECO:0000259" key="5">
    <source>
        <dbReference type="PROSITE" id="PS50995"/>
    </source>
</evidence>